<feature type="transmembrane region" description="Helical" evidence="1">
    <location>
        <begin position="206"/>
        <end position="227"/>
    </location>
</feature>
<name>A0A5C5FTM9_9BASI</name>
<dbReference type="EMBL" id="SOZI01000090">
    <property type="protein sequence ID" value="TNY19606.1"/>
    <property type="molecule type" value="Genomic_DNA"/>
</dbReference>
<feature type="transmembrane region" description="Helical" evidence="1">
    <location>
        <begin position="37"/>
        <end position="59"/>
    </location>
</feature>
<feature type="transmembrane region" description="Helical" evidence="1">
    <location>
        <begin position="134"/>
        <end position="159"/>
    </location>
</feature>
<evidence type="ECO:0000256" key="1">
    <source>
        <dbReference type="SAM" id="Phobius"/>
    </source>
</evidence>
<protein>
    <submittedName>
        <fullName evidence="2">Uncharacterized protein</fullName>
    </submittedName>
</protein>
<proteinExistence type="predicted"/>
<dbReference type="OrthoDB" id="2126185at2759"/>
<dbReference type="Proteomes" id="UP000311382">
    <property type="component" value="Unassembled WGS sequence"/>
</dbReference>
<keyword evidence="1" id="KW-1133">Transmembrane helix</keyword>
<feature type="transmembrane region" description="Helical" evidence="1">
    <location>
        <begin position="327"/>
        <end position="354"/>
    </location>
</feature>
<evidence type="ECO:0000313" key="3">
    <source>
        <dbReference type="Proteomes" id="UP000311382"/>
    </source>
</evidence>
<accession>A0A5C5FTM9</accession>
<keyword evidence="3" id="KW-1185">Reference proteome</keyword>
<comment type="caution">
    <text evidence="2">The sequence shown here is derived from an EMBL/GenBank/DDBJ whole genome shotgun (WGS) entry which is preliminary data.</text>
</comment>
<gene>
    <name evidence="2" type="ORF">DMC30DRAFT_399937</name>
</gene>
<evidence type="ECO:0000313" key="2">
    <source>
        <dbReference type="EMBL" id="TNY19606.1"/>
    </source>
</evidence>
<reference evidence="2 3" key="1">
    <citation type="submission" date="2019-03" db="EMBL/GenBank/DDBJ databases">
        <title>Rhodosporidium diobovatum UCD-FST 08-225 genome sequencing, assembly, and annotation.</title>
        <authorList>
            <person name="Fakankun I.U."/>
            <person name="Fristensky B."/>
            <person name="Levin D.B."/>
        </authorList>
    </citation>
    <scope>NUCLEOTIDE SEQUENCE [LARGE SCALE GENOMIC DNA]</scope>
    <source>
        <strain evidence="2 3">UCD-FST 08-225</strain>
    </source>
</reference>
<keyword evidence="1" id="KW-0472">Membrane</keyword>
<feature type="transmembrane region" description="Helical" evidence="1">
    <location>
        <begin position="6"/>
        <end position="25"/>
    </location>
</feature>
<feature type="transmembrane region" description="Helical" evidence="1">
    <location>
        <begin position="180"/>
        <end position="200"/>
    </location>
</feature>
<sequence length="392" mass="43111">MPFSPYHLPLAGYFALIGALAVKVAPTFAPRRLTKPAVGFLVLAGVSLLFTWSYMLAYFKRSFDDSALRHGVLPAQYSSHEWLADVSLFHEAWHYVCDDARRWWWSQQLCLWTTGPLTLLLMADGNKYGVKHGWAYMLLGQVVAISFAQSLWAAAAVVAATSYSSAASTPVRPRKAKISAGLLAAIVLGTTSVVFVPRTLNSAMPLFLPNLALMHTVILLPFIPALANRDWPLSPRLSRFYLNGAFISLRFRAPLLMELLGKDQPFSLQVVRNRLPALLVRQWETLNEHPAQASISWDVVFTSVSALAYLAWSSRARGAGVREGEEVSWVILGLMALATPLVGISTSVSVGLAIREGKREAREDAVAKLEKARKEQAVRELQGLGGKEGRLA</sequence>
<organism evidence="2 3">
    <name type="scientific">Rhodotorula diobovata</name>
    <dbReference type="NCBI Taxonomy" id="5288"/>
    <lineage>
        <taxon>Eukaryota</taxon>
        <taxon>Fungi</taxon>
        <taxon>Dikarya</taxon>
        <taxon>Basidiomycota</taxon>
        <taxon>Pucciniomycotina</taxon>
        <taxon>Microbotryomycetes</taxon>
        <taxon>Sporidiobolales</taxon>
        <taxon>Sporidiobolaceae</taxon>
        <taxon>Rhodotorula</taxon>
    </lineage>
</organism>
<keyword evidence="1" id="KW-0812">Transmembrane</keyword>
<dbReference type="AlphaFoldDB" id="A0A5C5FTM9"/>